<dbReference type="EMBL" id="FMAF01000040">
    <property type="protein sequence ID" value="SCB51537.1"/>
    <property type="molecule type" value="Genomic_DNA"/>
</dbReference>
<sequence>MSRFEETEIALTDKLRSLKLKPDMMINLFDIGVPLTAAGFTQDEIMAVLVALEQDKIIEFAPGNRLRLLKRLP</sequence>
<dbReference type="EMBL" id="JACHBG010000034">
    <property type="protein sequence ID" value="MBB6489232.1"/>
    <property type="molecule type" value="Genomic_DNA"/>
</dbReference>
<reference evidence="1 4" key="2">
    <citation type="submission" date="2020-08" db="EMBL/GenBank/DDBJ databases">
        <title>Genomic Encyclopedia of Type Strains, Phase IV (KMG-V): Genome sequencing to study the core and pangenomes of soil and plant-associated prokaryotes.</title>
        <authorList>
            <person name="Whitman W."/>
        </authorList>
    </citation>
    <scope>NUCLEOTIDE SEQUENCE [LARGE SCALE GENOMIC DNA]</scope>
    <source>
        <strain evidence="1 4">SEMIA 4060</strain>
    </source>
</reference>
<name>A0A1C3XGX7_9HYPH</name>
<evidence type="ECO:0000313" key="4">
    <source>
        <dbReference type="Proteomes" id="UP000565576"/>
    </source>
</evidence>
<evidence type="ECO:0008006" key="5">
    <source>
        <dbReference type="Google" id="ProtNLM"/>
    </source>
</evidence>
<evidence type="ECO:0000313" key="1">
    <source>
        <dbReference type="EMBL" id="MBB6489232.1"/>
    </source>
</evidence>
<evidence type="ECO:0000313" key="3">
    <source>
        <dbReference type="Proteomes" id="UP000199205"/>
    </source>
</evidence>
<gene>
    <name evidence="2" type="ORF">GA0061101_14036</name>
    <name evidence="1" type="ORF">GGD46_006559</name>
</gene>
<dbReference type="RefSeq" id="WP_004122919.1">
    <property type="nucleotide sequence ID" value="NZ_FMAF01000040.1"/>
</dbReference>
<dbReference type="OrthoDB" id="8390978at2"/>
<dbReference type="AlphaFoldDB" id="A0A1C3XGX7"/>
<organism evidence="2 3">
    <name type="scientific">Rhizobium lusitanum</name>
    <dbReference type="NCBI Taxonomy" id="293958"/>
    <lineage>
        <taxon>Bacteria</taxon>
        <taxon>Pseudomonadati</taxon>
        <taxon>Pseudomonadota</taxon>
        <taxon>Alphaproteobacteria</taxon>
        <taxon>Hyphomicrobiales</taxon>
        <taxon>Rhizobiaceae</taxon>
        <taxon>Rhizobium/Agrobacterium group</taxon>
        <taxon>Rhizobium</taxon>
    </lineage>
</organism>
<proteinExistence type="predicted"/>
<accession>A0A1C3XGX7</accession>
<reference evidence="2 3" key="1">
    <citation type="submission" date="2016-08" db="EMBL/GenBank/DDBJ databases">
        <authorList>
            <person name="Seilhamer J.J."/>
        </authorList>
    </citation>
    <scope>NUCLEOTIDE SEQUENCE [LARGE SCALE GENOMIC DNA]</scope>
    <source>
        <strain evidence="2 3">P1-7</strain>
    </source>
</reference>
<dbReference type="Proteomes" id="UP000565576">
    <property type="component" value="Unassembled WGS sequence"/>
</dbReference>
<evidence type="ECO:0000313" key="2">
    <source>
        <dbReference type="EMBL" id="SCB51537.1"/>
    </source>
</evidence>
<protein>
    <recommendedName>
        <fullName evidence="5">DprA winged helix domain-containing protein</fullName>
    </recommendedName>
</protein>
<dbReference type="Proteomes" id="UP000199205">
    <property type="component" value="Unassembled WGS sequence"/>
</dbReference>